<feature type="transmembrane region" description="Helical" evidence="1">
    <location>
        <begin position="193"/>
        <end position="213"/>
    </location>
</feature>
<reference evidence="2 3" key="1">
    <citation type="journal article" date="2021" name="Int. J. Syst. Evol. Microbiol.">
        <title>Reticulibacter mediterranei gen. nov., sp. nov., within the new family Reticulibacteraceae fam. nov., and Ktedonospora formicarum gen. nov., sp. nov., Ktedonobacter robiniae sp. nov., Dictyobacter formicarum sp. nov. and Dictyobacter arantiisoli sp. nov., belonging to the class Ktedonobacteria.</title>
        <authorList>
            <person name="Yabe S."/>
            <person name="Zheng Y."/>
            <person name="Wang C.M."/>
            <person name="Sakai Y."/>
            <person name="Abe K."/>
            <person name="Yokota A."/>
            <person name="Donadio S."/>
            <person name="Cavaletti L."/>
            <person name="Monciardini P."/>
        </authorList>
    </citation>
    <scope>NUCLEOTIDE SEQUENCE [LARGE SCALE GENOMIC DNA]</scope>
    <source>
        <strain evidence="2 3">SOSP1-9</strain>
    </source>
</reference>
<sequence>MHAPVRHVTTGYIAFRYGALFGLGTGCVAFLLAVCVPWPYLLAWMILMVVLWMLGVFGIGILSTNATADAVTGMAAGFWVGAVDAMMSIMVIVYLLYRYHEPLFNARQTSVKAWSIEFTLLYGLPLLWLFLIALGSLLGALGGHGALRCMRLTKDPVPVATHHRQSMTIMSLLTGGISAIALVLSLFFPSINLWLVCASLLIALGGSVCVIVNQQQYSWKGRAYAGLYLSLLIALLSLLRLVVWLLLFMHVLLGF</sequence>
<evidence type="ECO:0000313" key="2">
    <source>
        <dbReference type="EMBL" id="GHO85903.1"/>
    </source>
</evidence>
<keyword evidence="1" id="KW-0812">Transmembrane</keyword>
<feature type="transmembrane region" description="Helical" evidence="1">
    <location>
        <begin position="40"/>
        <end position="62"/>
    </location>
</feature>
<feature type="transmembrane region" description="Helical" evidence="1">
    <location>
        <begin position="225"/>
        <end position="253"/>
    </location>
</feature>
<dbReference type="EMBL" id="BNJJ01000010">
    <property type="protein sequence ID" value="GHO85903.1"/>
    <property type="molecule type" value="Genomic_DNA"/>
</dbReference>
<organism evidence="2 3">
    <name type="scientific">Dictyobacter formicarum</name>
    <dbReference type="NCBI Taxonomy" id="2778368"/>
    <lineage>
        <taxon>Bacteria</taxon>
        <taxon>Bacillati</taxon>
        <taxon>Chloroflexota</taxon>
        <taxon>Ktedonobacteria</taxon>
        <taxon>Ktedonobacterales</taxon>
        <taxon>Dictyobacteraceae</taxon>
        <taxon>Dictyobacter</taxon>
    </lineage>
</organism>
<feature type="transmembrane region" description="Helical" evidence="1">
    <location>
        <begin position="126"/>
        <end position="147"/>
    </location>
</feature>
<gene>
    <name evidence="2" type="ORF">KSZ_39090</name>
</gene>
<feature type="transmembrane region" description="Helical" evidence="1">
    <location>
        <begin position="12"/>
        <end position="34"/>
    </location>
</feature>
<keyword evidence="1" id="KW-0472">Membrane</keyword>
<evidence type="ECO:0000313" key="3">
    <source>
        <dbReference type="Proteomes" id="UP000635565"/>
    </source>
</evidence>
<name>A0ABQ3VJA3_9CHLR</name>
<dbReference type="RefSeq" id="WP_201363536.1">
    <property type="nucleotide sequence ID" value="NZ_BNJJ01000010.1"/>
</dbReference>
<accession>A0ABQ3VJA3</accession>
<dbReference type="PROSITE" id="PS51257">
    <property type="entry name" value="PROKAR_LIPOPROTEIN"/>
    <property type="match status" value="1"/>
</dbReference>
<keyword evidence="1" id="KW-1133">Transmembrane helix</keyword>
<evidence type="ECO:0000256" key="1">
    <source>
        <dbReference type="SAM" id="Phobius"/>
    </source>
</evidence>
<comment type="caution">
    <text evidence="2">The sequence shown here is derived from an EMBL/GenBank/DDBJ whole genome shotgun (WGS) entry which is preliminary data.</text>
</comment>
<dbReference type="Proteomes" id="UP000635565">
    <property type="component" value="Unassembled WGS sequence"/>
</dbReference>
<keyword evidence="3" id="KW-1185">Reference proteome</keyword>
<protein>
    <submittedName>
        <fullName evidence="2">Uncharacterized protein</fullName>
    </submittedName>
</protein>
<feature type="transmembrane region" description="Helical" evidence="1">
    <location>
        <begin position="168"/>
        <end position="187"/>
    </location>
</feature>
<proteinExistence type="predicted"/>
<feature type="transmembrane region" description="Helical" evidence="1">
    <location>
        <begin position="74"/>
        <end position="97"/>
    </location>
</feature>